<proteinExistence type="predicted"/>
<organism evidence="2 4">
    <name type="scientific">Aggregatibacter actinomycetemcomitans</name>
    <name type="common">Actinobacillus actinomycetemcomitans</name>
    <name type="synonym">Haemophilus actinomycetemcomitans</name>
    <dbReference type="NCBI Taxonomy" id="714"/>
    <lineage>
        <taxon>Bacteria</taxon>
        <taxon>Pseudomonadati</taxon>
        <taxon>Pseudomonadota</taxon>
        <taxon>Gammaproteobacteria</taxon>
        <taxon>Pasteurellales</taxon>
        <taxon>Pasteurellaceae</taxon>
        <taxon>Aggregatibacter</taxon>
    </lineage>
</organism>
<gene>
    <name evidence="1" type="ORF">CQR80_02535</name>
    <name evidence="2" type="ORF">FXB79_10125</name>
</gene>
<evidence type="ECO:0000313" key="3">
    <source>
        <dbReference type="Proteomes" id="UP000226080"/>
    </source>
</evidence>
<keyword evidence="3" id="KW-1185">Reference proteome</keyword>
<dbReference type="PROSITE" id="PS51257">
    <property type="entry name" value="PROKAR_LIPOPROTEIN"/>
    <property type="match status" value="1"/>
</dbReference>
<comment type="caution">
    <text evidence="2">The sequence shown here is derived from an EMBL/GenBank/DDBJ whole genome shotgun (WGS) entry which is preliminary data.</text>
</comment>
<evidence type="ECO:0008006" key="5">
    <source>
        <dbReference type="Google" id="ProtNLM"/>
    </source>
</evidence>
<dbReference type="RefSeq" id="WP_005538294.1">
    <property type="nucleotide sequence ID" value="NZ_JABJZC010000019.1"/>
</dbReference>
<name>A0AB74N2G5_AGGAC</name>
<accession>A0AB74N2G5</accession>
<dbReference type="Proteomes" id="UP000323012">
    <property type="component" value="Unassembled WGS sequence"/>
</dbReference>
<evidence type="ECO:0000313" key="4">
    <source>
        <dbReference type="Proteomes" id="UP000323012"/>
    </source>
</evidence>
<sequence>MAFLVKLNKMNKFLLVFFISLFFIFSCGNDIKNLSDEYLLDASKGNFYSNTIKLSLEKVVRTDFKVTITPEKSGIYWIANDEEFSSGIKDYNYIIIKGNPLVVGEIYIDFDWYTYGTNMRTGKHFKKRYILKVEE</sequence>
<dbReference type="EMBL" id="PCGW01000003">
    <property type="protein sequence ID" value="PHO21337.1"/>
    <property type="molecule type" value="Genomic_DNA"/>
</dbReference>
<reference evidence="2 4" key="2">
    <citation type="submission" date="2019-08" db="EMBL/GenBank/DDBJ databases">
        <title>Whole genome sequencing of Aggregatibacter actinomycetemcomitans cultured from blood stream infections in Denmark reveals a novel phylogenetic lineage expressing serotype a membrane O polysaccharide.</title>
        <authorList>
            <person name="Nedergaard S."/>
            <person name="Kobel C.M."/>
            <person name="Nielsen M.B."/>
            <person name="Moeller R.T."/>
            <person name="Jensen A.B."/>
            <person name="Noerskov-Lauritsen N."/>
        </authorList>
    </citation>
    <scope>NUCLEOTIDE SEQUENCE [LARGE SCALE GENOMIC DNA]</scope>
    <source>
        <strain evidence="2 4">PN_563</strain>
    </source>
</reference>
<dbReference type="Proteomes" id="UP000226080">
    <property type="component" value="Unassembled WGS sequence"/>
</dbReference>
<reference evidence="1 3" key="1">
    <citation type="submission" date="2017-10" db="EMBL/GenBank/DDBJ databases">
        <title>Draft genome sequences of Aggregatibacter actinomycetemcomitans strains 310a and 310b.</title>
        <authorList>
            <person name="May A.C."/>
            <person name="Ohta H."/>
            <person name="Maeda H."/>
            <person name="Kokeguchi S."/>
            <person name="Cugini C."/>
        </authorList>
    </citation>
    <scope>NUCLEOTIDE SEQUENCE [LARGE SCALE GENOMIC DNA]</scope>
    <source>
        <strain evidence="1 3">310b</strain>
    </source>
</reference>
<evidence type="ECO:0000313" key="1">
    <source>
        <dbReference type="EMBL" id="PHO21337.1"/>
    </source>
</evidence>
<protein>
    <recommendedName>
        <fullName evidence="5">Lipoprotein</fullName>
    </recommendedName>
</protein>
<dbReference type="AlphaFoldDB" id="A0AB74N2G5"/>
<dbReference type="EMBL" id="VSED01000035">
    <property type="protein sequence ID" value="TYA38205.1"/>
    <property type="molecule type" value="Genomic_DNA"/>
</dbReference>
<evidence type="ECO:0000313" key="2">
    <source>
        <dbReference type="EMBL" id="TYA38205.1"/>
    </source>
</evidence>